<evidence type="ECO:0000256" key="3">
    <source>
        <dbReference type="ARBA" id="ARBA00022801"/>
    </source>
</evidence>
<comment type="similarity">
    <text evidence="1">Belongs to the peptidase S49 family.</text>
</comment>
<dbReference type="RefSeq" id="WP_270078193.1">
    <property type="nucleotide sequence ID" value="NZ_CP115174.1"/>
</dbReference>
<reference evidence="6 7" key="1">
    <citation type="submission" date="2022-12" db="EMBL/GenBank/DDBJ databases">
        <title>Sphingomonas abieness sp. nov., an endophytic bacterium isolated from Abies koreana.</title>
        <authorList>
            <person name="Jiang L."/>
            <person name="Lee J."/>
        </authorList>
    </citation>
    <scope>NUCLEOTIDE SEQUENCE [LARGE SCALE GENOMIC DNA]</scope>
    <source>
        <strain evidence="7">PAMB 00755</strain>
    </source>
</reference>
<dbReference type="Proteomes" id="UP001210865">
    <property type="component" value="Chromosome"/>
</dbReference>
<dbReference type="PIRSF" id="PIRSF001217">
    <property type="entry name" value="Protease_4_SppA"/>
    <property type="match status" value="1"/>
</dbReference>
<organism evidence="6 7">
    <name type="scientific">Sphingomonas abietis</name>
    <dbReference type="NCBI Taxonomy" id="3012344"/>
    <lineage>
        <taxon>Bacteria</taxon>
        <taxon>Pseudomonadati</taxon>
        <taxon>Pseudomonadota</taxon>
        <taxon>Alphaproteobacteria</taxon>
        <taxon>Sphingomonadales</taxon>
        <taxon>Sphingomonadaceae</taxon>
        <taxon>Sphingomonas</taxon>
    </lineage>
</organism>
<gene>
    <name evidence="6" type="primary">sppA</name>
    <name evidence="6" type="ORF">PBT88_05375</name>
</gene>
<evidence type="ECO:0000256" key="1">
    <source>
        <dbReference type="ARBA" id="ARBA00008683"/>
    </source>
</evidence>
<evidence type="ECO:0000313" key="7">
    <source>
        <dbReference type="Proteomes" id="UP001210865"/>
    </source>
</evidence>
<feature type="domain" description="Peptidase S49" evidence="5">
    <location>
        <begin position="128"/>
        <end position="270"/>
    </location>
</feature>
<dbReference type="NCBIfam" id="TIGR00705">
    <property type="entry name" value="SppA_67K"/>
    <property type="match status" value="1"/>
</dbReference>
<keyword evidence="2" id="KW-0645">Protease</keyword>
<dbReference type="CDD" id="cd07023">
    <property type="entry name" value="S49_Sppa_N_C"/>
    <property type="match status" value="1"/>
</dbReference>
<sequence>MRFLKGLWKFLVGVKDALALLALLIFFGAIFAALSGGGKTTIPSDGGALVLNLQGSLAEQPADARPFDVLSGTAGPGMGQFRLRDVVRAVNVAATDKRVKAVVLDLDGFMGGGQVAINQLGTALDKVRAAGKPVYAFAIAYTDSSYLLAAHASDVWMDPLGSVLTPGPGGSQLYYKGLLDKLGVTAHVYRVGKYKSYVEPYTRTSASPEAKEEDQALIDGIWGRWQAEVAKARPKARFADYLAQLTSGHLPNSTLAENARAMGLVDHLGDRIAFGAHVAAVAGTPDKPAPGAYQQIALDDWIAANPAPTTGDGIGVLTVAGDIVDGKAPAGTAGGTSLADALGKAVAKGDLKALVIRVDSPGGSVTASDRIRSAIIAAKAKGLPVVVSMGNVAASGGYWVSTAGDMIYADPDTITGSIGVFAVIPSFEGALGKIGLSTDGTGATPLSGQPDVLRGTNPQVDALLQAGIDQTYAHFTGLVAAARHLPIARVEEIAQGRVWDGVTAQKIGLVDRFGTVDDAIAEAARRAKLDPAKVHPVYIEREPSALVKLLRMFTGSAGSSDDATIADPFASLAEAPDMIVAKALGDARRIMTGPAVQARCLECGDGPPSPADIRAARALMAKAAL</sequence>
<dbReference type="InterPro" id="IPR002142">
    <property type="entry name" value="Peptidase_S49"/>
</dbReference>
<keyword evidence="4" id="KW-0720">Serine protease</keyword>
<dbReference type="Gene3D" id="3.90.226.10">
    <property type="entry name" value="2-enoyl-CoA Hydratase, Chain A, domain 1"/>
    <property type="match status" value="4"/>
</dbReference>
<keyword evidence="3" id="KW-0378">Hydrolase</keyword>
<evidence type="ECO:0000256" key="4">
    <source>
        <dbReference type="ARBA" id="ARBA00022825"/>
    </source>
</evidence>
<protein>
    <submittedName>
        <fullName evidence="6">Signal peptide peptidase SppA</fullName>
    </submittedName>
</protein>
<dbReference type="InterPro" id="IPR047217">
    <property type="entry name" value="S49_SppA_67K_type_N"/>
</dbReference>
<proteinExistence type="inferred from homology"/>
<dbReference type="InterPro" id="IPR004634">
    <property type="entry name" value="Pept_S49_pIV"/>
</dbReference>
<dbReference type="CDD" id="cd07018">
    <property type="entry name" value="S49_SppA_67K_type"/>
    <property type="match status" value="1"/>
</dbReference>
<accession>A0ABY7NPU3</accession>
<dbReference type="EMBL" id="CP115174">
    <property type="protein sequence ID" value="WBO23561.1"/>
    <property type="molecule type" value="Genomic_DNA"/>
</dbReference>
<evidence type="ECO:0000313" key="6">
    <source>
        <dbReference type="EMBL" id="WBO23561.1"/>
    </source>
</evidence>
<evidence type="ECO:0000256" key="2">
    <source>
        <dbReference type="ARBA" id="ARBA00022670"/>
    </source>
</evidence>
<dbReference type="InterPro" id="IPR029045">
    <property type="entry name" value="ClpP/crotonase-like_dom_sf"/>
</dbReference>
<dbReference type="PANTHER" id="PTHR33209:SF1">
    <property type="entry name" value="PEPTIDASE S49 DOMAIN-CONTAINING PROTEIN"/>
    <property type="match status" value="1"/>
</dbReference>
<feature type="domain" description="Peptidase S49" evidence="5">
    <location>
        <begin position="378"/>
        <end position="529"/>
    </location>
</feature>
<dbReference type="Pfam" id="PF01343">
    <property type="entry name" value="Peptidase_S49"/>
    <property type="match status" value="2"/>
</dbReference>
<dbReference type="SUPFAM" id="SSF52096">
    <property type="entry name" value="ClpP/crotonase"/>
    <property type="match status" value="2"/>
</dbReference>
<keyword evidence="7" id="KW-1185">Reference proteome</keyword>
<evidence type="ECO:0000259" key="5">
    <source>
        <dbReference type="Pfam" id="PF01343"/>
    </source>
</evidence>
<dbReference type="PANTHER" id="PTHR33209">
    <property type="entry name" value="PROTEASE 4"/>
    <property type="match status" value="1"/>
</dbReference>
<dbReference type="InterPro" id="IPR047272">
    <property type="entry name" value="S49_SppA_C"/>
</dbReference>
<name>A0ABY7NPU3_9SPHN</name>